<sequence>MPDANSLNVDRVDVHSKDVRGIRGSVFAVATQAELDHYVDQLDASIREDLAYDNLAETVARRFSLVTGPFKEPS</sequence>
<proteinExistence type="predicted"/>
<dbReference type="EMBL" id="LAZR01007973">
    <property type="protein sequence ID" value="KKM81738.1"/>
    <property type="molecule type" value="Genomic_DNA"/>
</dbReference>
<protein>
    <submittedName>
        <fullName evidence="1">Uncharacterized protein</fullName>
    </submittedName>
</protein>
<reference evidence="1" key="1">
    <citation type="journal article" date="2015" name="Nature">
        <title>Complex archaea that bridge the gap between prokaryotes and eukaryotes.</title>
        <authorList>
            <person name="Spang A."/>
            <person name="Saw J.H."/>
            <person name="Jorgensen S.L."/>
            <person name="Zaremba-Niedzwiedzka K."/>
            <person name="Martijn J."/>
            <person name="Lind A.E."/>
            <person name="van Eijk R."/>
            <person name="Schleper C."/>
            <person name="Guy L."/>
            <person name="Ettema T.J."/>
        </authorList>
    </citation>
    <scope>NUCLEOTIDE SEQUENCE</scope>
</reference>
<accession>A0A0F9KIE3</accession>
<name>A0A0F9KIE3_9ZZZZ</name>
<organism evidence="1">
    <name type="scientific">marine sediment metagenome</name>
    <dbReference type="NCBI Taxonomy" id="412755"/>
    <lineage>
        <taxon>unclassified sequences</taxon>
        <taxon>metagenomes</taxon>
        <taxon>ecological metagenomes</taxon>
    </lineage>
</organism>
<comment type="caution">
    <text evidence="1">The sequence shown here is derived from an EMBL/GenBank/DDBJ whole genome shotgun (WGS) entry which is preliminary data.</text>
</comment>
<dbReference type="AlphaFoldDB" id="A0A0F9KIE3"/>
<evidence type="ECO:0000313" key="1">
    <source>
        <dbReference type="EMBL" id="KKM81738.1"/>
    </source>
</evidence>
<gene>
    <name evidence="1" type="ORF">LCGC14_1326820</name>
</gene>